<evidence type="ECO:0000313" key="2">
    <source>
        <dbReference type="Proteomes" id="UP000253729"/>
    </source>
</evidence>
<accession>A0A3F3Q545</accession>
<dbReference type="EMBL" id="KZ852044">
    <property type="protein sequence ID" value="RDH34022.1"/>
    <property type="molecule type" value="Genomic_DNA"/>
</dbReference>
<sequence>MPQNWPVTVSRPIHLSSYLSPGYTGNLPAVGQIGGTGLGQNRQVVLLIYVESSGELSTSATFLVSTS</sequence>
<gene>
    <name evidence="1" type="ORF">BDQ94DRAFT_22117</name>
</gene>
<dbReference type="GeneID" id="38143612"/>
<dbReference type="Proteomes" id="UP000253729">
    <property type="component" value="Unassembled WGS sequence"/>
</dbReference>
<reference evidence="1 2" key="1">
    <citation type="submission" date="2018-07" db="EMBL/GenBank/DDBJ databases">
        <title>The genomes of Aspergillus section Nigri reveals drivers in fungal speciation.</title>
        <authorList>
            <consortium name="DOE Joint Genome Institute"/>
            <person name="Vesth T.C."/>
            <person name="Nybo J."/>
            <person name="Theobald S."/>
            <person name="Brandl J."/>
            <person name="Frisvad J.C."/>
            <person name="Nielsen K.F."/>
            <person name="Lyhne E.K."/>
            <person name="Kogle M.E."/>
            <person name="Kuo A."/>
            <person name="Riley R."/>
            <person name="Clum A."/>
            <person name="Nolan M."/>
            <person name="Lipzen A."/>
            <person name="Salamov A."/>
            <person name="Henrissat B."/>
            <person name="Wiebenga A."/>
            <person name="De vries R.P."/>
            <person name="Grigoriev I.V."/>
            <person name="Mortensen U.H."/>
            <person name="Andersen M.R."/>
            <person name="Baker S.E."/>
        </authorList>
    </citation>
    <scope>NUCLEOTIDE SEQUENCE [LARGE SCALE GENOMIC DNA]</scope>
    <source>
        <strain evidence="1 2">CBS 139.54b</strain>
    </source>
</reference>
<dbReference type="AlphaFoldDB" id="A0A3F3Q545"/>
<keyword evidence="2" id="KW-1185">Reference proteome</keyword>
<protein>
    <submittedName>
        <fullName evidence="1">Uncharacterized protein</fullName>
    </submittedName>
</protein>
<organism evidence="1 2">
    <name type="scientific">Aspergillus welwitschiae</name>
    <dbReference type="NCBI Taxonomy" id="1341132"/>
    <lineage>
        <taxon>Eukaryota</taxon>
        <taxon>Fungi</taxon>
        <taxon>Dikarya</taxon>
        <taxon>Ascomycota</taxon>
        <taxon>Pezizomycotina</taxon>
        <taxon>Eurotiomycetes</taxon>
        <taxon>Eurotiomycetidae</taxon>
        <taxon>Eurotiales</taxon>
        <taxon>Aspergillaceae</taxon>
        <taxon>Aspergillus</taxon>
        <taxon>Aspergillus subgen. Circumdati</taxon>
    </lineage>
</organism>
<proteinExistence type="predicted"/>
<name>A0A3F3Q545_9EURO</name>
<evidence type="ECO:0000313" key="1">
    <source>
        <dbReference type="EMBL" id="RDH34022.1"/>
    </source>
</evidence>
<dbReference type="RefSeq" id="XP_026627044.1">
    <property type="nucleotide sequence ID" value="XM_026775256.1"/>
</dbReference>